<gene>
    <name evidence="10" type="primary">InR-L3</name>
    <name evidence="10" type="ORF">Hamer_G020721</name>
</gene>
<dbReference type="AlphaFoldDB" id="A0A8J5THJ1"/>
<dbReference type="EMBL" id="JAHLQT010006619">
    <property type="protein sequence ID" value="KAG7174841.1"/>
    <property type="molecule type" value="Genomic_DNA"/>
</dbReference>
<dbReference type="InterPro" id="IPR008266">
    <property type="entry name" value="Tyr_kinase_AS"/>
</dbReference>
<keyword evidence="6" id="KW-0067">ATP-binding</keyword>
<dbReference type="PANTHER" id="PTHR24416">
    <property type="entry name" value="TYROSINE-PROTEIN KINASE RECEPTOR"/>
    <property type="match status" value="1"/>
</dbReference>
<evidence type="ECO:0000313" key="10">
    <source>
        <dbReference type="EMBL" id="KAG7174841.1"/>
    </source>
</evidence>
<evidence type="ECO:0000256" key="7">
    <source>
        <dbReference type="ARBA" id="ARBA00022989"/>
    </source>
</evidence>
<dbReference type="PROSITE" id="PS00109">
    <property type="entry name" value="PROTEIN_KINASE_TYR"/>
    <property type="match status" value="1"/>
</dbReference>
<dbReference type="PROSITE" id="PS50011">
    <property type="entry name" value="PROTEIN_KINASE_DOM"/>
    <property type="match status" value="1"/>
</dbReference>
<reference evidence="10" key="1">
    <citation type="journal article" date="2021" name="Sci. Adv.">
        <title>The American lobster genome reveals insights on longevity, neural, and immune adaptations.</title>
        <authorList>
            <person name="Polinski J.M."/>
            <person name="Zimin A.V."/>
            <person name="Clark K.F."/>
            <person name="Kohn A.B."/>
            <person name="Sadowski N."/>
            <person name="Timp W."/>
            <person name="Ptitsyn A."/>
            <person name="Khanna P."/>
            <person name="Romanova D.Y."/>
            <person name="Williams P."/>
            <person name="Greenwood S.J."/>
            <person name="Moroz L.L."/>
            <person name="Walt D.R."/>
            <person name="Bodnar A.G."/>
        </authorList>
    </citation>
    <scope>NUCLEOTIDE SEQUENCE</scope>
    <source>
        <strain evidence="10">GMGI-L3</strain>
    </source>
</reference>
<keyword evidence="11" id="KW-1185">Reference proteome</keyword>
<evidence type="ECO:0000256" key="1">
    <source>
        <dbReference type="ARBA" id="ARBA00004479"/>
    </source>
</evidence>
<protein>
    <submittedName>
        <fullName evidence="10">Insulin-like receptor-like 3</fullName>
    </submittedName>
</protein>
<dbReference type="PANTHER" id="PTHR24416:SF525">
    <property type="entry name" value="INSULIN-LIKE RECEPTOR"/>
    <property type="match status" value="1"/>
</dbReference>
<evidence type="ECO:0000256" key="2">
    <source>
        <dbReference type="ARBA" id="ARBA00022692"/>
    </source>
</evidence>
<dbReference type="Proteomes" id="UP000747542">
    <property type="component" value="Unassembled WGS sequence"/>
</dbReference>
<proteinExistence type="predicted"/>
<dbReference type="PRINTS" id="PR00109">
    <property type="entry name" value="TYRKINASE"/>
</dbReference>
<name>A0A8J5THJ1_HOMAM</name>
<dbReference type="GO" id="GO:0005886">
    <property type="term" value="C:plasma membrane"/>
    <property type="evidence" value="ECO:0007669"/>
    <property type="project" value="TreeGrafter"/>
</dbReference>
<organism evidence="10 11">
    <name type="scientific">Homarus americanus</name>
    <name type="common">American lobster</name>
    <dbReference type="NCBI Taxonomy" id="6706"/>
    <lineage>
        <taxon>Eukaryota</taxon>
        <taxon>Metazoa</taxon>
        <taxon>Ecdysozoa</taxon>
        <taxon>Arthropoda</taxon>
        <taxon>Crustacea</taxon>
        <taxon>Multicrustacea</taxon>
        <taxon>Malacostraca</taxon>
        <taxon>Eumalacostraca</taxon>
        <taxon>Eucarida</taxon>
        <taxon>Decapoda</taxon>
        <taxon>Pleocyemata</taxon>
        <taxon>Astacidea</taxon>
        <taxon>Nephropoidea</taxon>
        <taxon>Nephropidae</taxon>
        <taxon>Homarus</taxon>
    </lineage>
</organism>
<sequence length="164" mass="18705">MVRKVLQMAVEAADGMAYLAGQQLVHRDLAARNCLLDHNLSLKIGDFGLSRNLYNSKGSGALPMRWMAPESLQFSLYSTQSDVWSYGVLLWEMATRGDRPYGLVVEQRATPSLPRHCPTQLATLMRRAWKFDPDQRPSFIDITSFLLQIWLITLNNNNSNKIYK</sequence>
<dbReference type="SUPFAM" id="SSF56112">
    <property type="entry name" value="Protein kinase-like (PK-like)"/>
    <property type="match status" value="1"/>
</dbReference>
<dbReference type="InterPro" id="IPR000719">
    <property type="entry name" value="Prot_kinase_dom"/>
</dbReference>
<dbReference type="InterPro" id="IPR011009">
    <property type="entry name" value="Kinase-like_dom_sf"/>
</dbReference>
<keyword evidence="10" id="KW-0675">Receptor</keyword>
<comment type="subcellular location">
    <subcellularLocation>
        <location evidence="1">Membrane</location>
        <topology evidence="1">Single-pass type I membrane protein</topology>
    </subcellularLocation>
</comment>
<evidence type="ECO:0000259" key="9">
    <source>
        <dbReference type="PROSITE" id="PS50011"/>
    </source>
</evidence>
<dbReference type="InterPro" id="IPR001245">
    <property type="entry name" value="Ser-Thr/Tyr_kinase_cat_dom"/>
</dbReference>
<evidence type="ECO:0000256" key="4">
    <source>
        <dbReference type="ARBA" id="ARBA00022737"/>
    </source>
</evidence>
<dbReference type="GO" id="GO:0005524">
    <property type="term" value="F:ATP binding"/>
    <property type="evidence" value="ECO:0007669"/>
    <property type="project" value="UniProtKB-KW"/>
</dbReference>
<evidence type="ECO:0000256" key="8">
    <source>
        <dbReference type="ARBA" id="ARBA00023136"/>
    </source>
</evidence>
<accession>A0A8J5THJ1</accession>
<dbReference type="InterPro" id="IPR050122">
    <property type="entry name" value="RTK"/>
</dbReference>
<keyword evidence="5" id="KW-0547">Nucleotide-binding</keyword>
<evidence type="ECO:0000313" key="11">
    <source>
        <dbReference type="Proteomes" id="UP000747542"/>
    </source>
</evidence>
<keyword evidence="7" id="KW-1133">Transmembrane helix</keyword>
<keyword evidence="8" id="KW-0472">Membrane</keyword>
<evidence type="ECO:0000256" key="5">
    <source>
        <dbReference type="ARBA" id="ARBA00022741"/>
    </source>
</evidence>
<dbReference type="InterPro" id="IPR020635">
    <property type="entry name" value="Tyr_kinase_cat_dom"/>
</dbReference>
<dbReference type="GO" id="GO:0007169">
    <property type="term" value="P:cell surface receptor protein tyrosine kinase signaling pathway"/>
    <property type="evidence" value="ECO:0007669"/>
    <property type="project" value="TreeGrafter"/>
</dbReference>
<dbReference type="Pfam" id="PF07714">
    <property type="entry name" value="PK_Tyr_Ser-Thr"/>
    <property type="match status" value="1"/>
</dbReference>
<keyword evidence="2" id="KW-0812">Transmembrane</keyword>
<evidence type="ECO:0000256" key="6">
    <source>
        <dbReference type="ARBA" id="ARBA00022840"/>
    </source>
</evidence>
<keyword evidence="4" id="KW-0677">Repeat</keyword>
<dbReference type="GO" id="GO:0004714">
    <property type="term" value="F:transmembrane receptor protein tyrosine kinase activity"/>
    <property type="evidence" value="ECO:0007669"/>
    <property type="project" value="TreeGrafter"/>
</dbReference>
<evidence type="ECO:0000256" key="3">
    <source>
        <dbReference type="ARBA" id="ARBA00022729"/>
    </source>
</evidence>
<keyword evidence="3" id="KW-0732">Signal</keyword>
<feature type="domain" description="Protein kinase" evidence="9">
    <location>
        <begin position="1"/>
        <end position="151"/>
    </location>
</feature>
<dbReference type="SMART" id="SM00219">
    <property type="entry name" value="TyrKc"/>
    <property type="match status" value="1"/>
</dbReference>
<dbReference type="Gene3D" id="1.10.510.10">
    <property type="entry name" value="Transferase(Phosphotransferase) domain 1"/>
    <property type="match status" value="1"/>
</dbReference>
<dbReference type="GO" id="GO:0043235">
    <property type="term" value="C:receptor complex"/>
    <property type="evidence" value="ECO:0007669"/>
    <property type="project" value="TreeGrafter"/>
</dbReference>
<comment type="caution">
    <text evidence="10">The sequence shown here is derived from an EMBL/GenBank/DDBJ whole genome shotgun (WGS) entry which is preliminary data.</text>
</comment>